<dbReference type="AlphaFoldDB" id="A0A7M7SPM6"/>
<dbReference type="GeneID" id="113218568"/>
<name>A0A7M7SPM6_APIME</name>
<comment type="subcellular location">
    <subcellularLocation>
        <location evidence="1">Secreted</location>
    </subcellularLocation>
</comment>
<evidence type="ECO:0000256" key="1">
    <source>
        <dbReference type="ARBA" id="ARBA00004613"/>
    </source>
</evidence>
<accession>A0A8B8H1U5</accession>
<dbReference type="RefSeq" id="XP_026297948.1">
    <property type="nucleotide sequence ID" value="XM_026442163.1"/>
</dbReference>
<evidence type="ECO:0000313" key="8">
    <source>
        <dbReference type="RefSeq" id="XP_026297948.1"/>
    </source>
</evidence>
<keyword evidence="7" id="KW-1185">Reference proteome</keyword>
<keyword evidence="3" id="KW-0964">Secreted</keyword>
<dbReference type="EnsemblMetazoa" id="XM_026442165">
    <property type="protein sequence ID" value="XP_026297950"/>
    <property type="gene ID" value="LOC113218568"/>
</dbReference>
<dbReference type="RefSeq" id="XP_026297950.1">
    <property type="nucleotide sequence ID" value="XM_026442165.1"/>
</dbReference>
<evidence type="ECO:0000313" key="7">
    <source>
        <dbReference type="Proteomes" id="UP000005203"/>
    </source>
</evidence>
<dbReference type="Gene3D" id="2.120.10.30">
    <property type="entry name" value="TolB, C-terminal domain"/>
    <property type="match status" value="1"/>
</dbReference>
<accession>A0A8B8H4K8</accession>
<feature type="signal peptide" evidence="5">
    <location>
        <begin position="1"/>
        <end position="30"/>
    </location>
</feature>
<dbReference type="PANTHER" id="PTHR10009">
    <property type="entry name" value="PROTEIN YELLOW-RELATED"/>
    <property type="match status" value="1"/>
</dbReference>
<comment type="similarity">
    <text evidence="2">Belongs to the major royal jelly protein family.</text>
</comment>
<accession>A0A7M7MLW0</accession>
<dbReference type="GO" id="GO:0005576">
    <property type="term" value="C:extracellular region"/>
    <property type="evidence" value="ECO:0007669"/>
    <property type="project" value="UniProtKB-SubCell"/>
</dbReference>
<dbReference type="InterPro" id="IPR011042">
    <property type="entry name" value="6-blade_b-propeller_TolB-like"/>
</dbReference>
<dbReference type="PRINTS" id="PR01366">
    <property type="entry name" value="ROYALJELLY"/>
</dbReference>
<keyword evidence="4 5" id="KW-0732">Signal</keyword>
<dbReference type="RefSeq" id="XP_026297949.1">
    <property type="nucleotide sequence ID" value="XM_026442164.1"/>
</dbReference>
<dbReference type="InterPro" id="IPR017996">
    <property type="entry name" value="MRJP/yellow-related"/>
</dbReference>
<evidence type="ECO:0000313" key="6">
    <source>
        <dbReference type="EnsemblMetazoa" id="XP_026297949"/>
    </source>
</evidence>
<dbReference type="SUPFAM" id="SSF63829">
    <property type="entry name" value="Calcium-dependent phosphotriesterase"/>
    <property type="match status" value="1"/>
</dbReference>
<dbReference type="OrthoDB" id="7776143at2759"/>
<evidence type="ECO:0000256" key="5">
    <source>
        <dbReference type="SAM" id="SignalP"/>
    </source>
</evidence>
<dbReference type="EnsemblMetazoa" id="XM_026442164">
    <property type="protein sequence ID" value="XP_026297949"/>
    <property type="gene ID" value="LOC113218568"/>
</dbReference>
<dbReference type="Pfam" id="PF03022">
    <property type="entry name" value="MRJP"/>
    <property type="match status" value="1"/>
</dbReference>
<protein>
    <submittedName>
        <fullName evidence="8 9">Protein yellow-like</fullName>
    </submittedName>
</protein>
<feature type="chain" id="PRO_5044660942" evidence="5">
    <location>
        <begin position="31"/>
        <end position="457"/>
    </location>
</feature>
<organism evidence="6">
    <name type="scientific">Apis mellifera</name>
    <name type="common">Honeybee</name>
    <dbReference type="NCBI Taxonomy" id="7460"/>
    <lineage>
        <taxon>Eukaryota</taxon>
        <taxon>Metazoa</taxon>
        <taxon>Ecdysozoa</taxon>
        <taxon>Arthropoda</taxon>
        <taxon>Hexapoda</taxon>
        <taxon>Insecta</taxon>
        <taxon>Pterygota</taxon>
        <taxon>Neoptera</taxon>
        <taxon>Endopterygota</taxon>
        <taxon>Hymenoptera</taxon>
        <taxon>Apocrita</taxon>
        <taxon>Aculeata</taxon>
        <taxon>Apoidea</taxon>
        <taxon>Anthophila</taxon>
        <taxon>Apidae</taxon>
        <taxon>Apis</taxon>
    </lineage>
</organism>
<dbReference type="EnsemblMetazoa" id="XM_026442163">
    <property type="protein sequence ID" value="XP_026297948"/>
    <property type="gene ID" value="LOC113218568"/>
</dbReference>
<dbReference type="Proteomes" id="UP000005203">
    <property type="component" value="Linkage group LG8"/>
</dbReference>
<evidence type="ECO:0000256" key="3">
    <source>
        <dbReference type="ARBA" id="ARBA00022525"/>
    </source>
</evidence>
<proteinExistence type="inferred from homology"/>
<reference evidence="8 9" key="2">
    <citation type="submission" date="2025-04" db="UniProtKB">
        <authorList>
            <consortium name="RefSeq"/>
        </authorList>
    </citation>
    <scope>IDENTIFICATION</scope>
    <source>
        <strain evidence="8 9">DH4</strain>
        <tissue evidence="8 9">Whole body</tissue>
    </source>
</reference>
<sequence length="457" mass="52266">MKMRVGSTLHLFNILLQIHLWTTTIHVAAGGEDKLRVIFQWKQLDYEWPSNETKLLFPGYKQEDNLPLGLEITSTRIFVTVPRWRRGVVASLNYFYVNDTRESPTLIPYPSFEAHQYEAGSVPEIISPFRIRVDRCERLWVLDTGFTDILQNPEQEAPPALLIYDLKNDRLLRKFVIPEDQKTHDSLFANIALEDYSCEDTFAYLGDLGGPGLVVYSWKSRKSWLVKHRFFQPDPQSEEFNVSGISFQWTDGLFGMSIAPSNDGYSVMYFHPLSSTMEYSVSTKILRDSERANSPDNFKEFRALGSRGHNGQSSVSFLDPDTGVLFYALTNLNAIACWKPRNMFTLHQQGLIYQNSITMVFPNDLKIDQNGNIWVLSDRLPTFMYARLDPEDYNFRILMGSAKEAIRDTVCSTNPSENSSTTTVPLEMFKNSSCTNEIRSIFVFAIALAVLLARTSI</sequence>
<evidence type="ECO:0000256" key="2">
    <source>
        <dbReference type="ARBA" id="ARBA00009127"/>
    </source>
</evidence>
<evidence type="ECO:0000313" key="10">
    <source>
        <dbReference type="RefSeq" id="XP_026297950.1"/>
    </source>
</evidence>
<evidence type="ECO:0000256" key="4">
    <source>
        <dbReference type="ARBA" id="ARBA00022729"/>
    </source>
</evidence>
<reference evidence="6" key="1">
    <citation type="submission" date="2021-01" db="UniProtKB">
        <authorList>
            <consortium name="EnsemblMetazoa"/>
        </authorList>
    </citation>
    <scope>IDENTIFICATION</scope>
    <source>
        <strain evidence="6">DH4</strain>
    </source>
</reference>
<gene>
    <name evidence="8 9 10" type="primary">LOC113218568</name>
</gene>
<dbReference type="KEGG" id="ame:113218568"/>
<dbReference type="PANTHER" id="PTHR10009:SF12">
    <property type="entry name" value="LD43175P"/>
    <property type="match status" value="1"/>
</dbReference>
<accession>A0A7M7SPM6</accession>
<evidence type="ECO:0000313" key="9">
    <source>
        <dbReference type="RefSeq" id="XP_026297949.1"/>
    </source>
</evidence>